<keyword evidence="16" id="KW-1185">Reference proteome</keyword>
<keyword evidence="7 13" id="KW-0812">Transmembrane</keyword>
<dbReference type="EMBL" id="JACHIF010000003">
    <property type="protein sequence ID" value="MBB5037556.1"/>
    <property type="molecule type" value="Genomic_DNA"/>
</dbReference>
<evidence type="ECO:0000256" key="13">
    <source>
        <dbReference type="RuleBase" id="RU362101"/>
    </source>
</evidence>
<proteinExistence type="inferred from homology"/>
<dbReference type="PANTHER" id="PTHR40659">
    <property type="entry name" value="NICKEL/COBALT EFFLUX SYSTEM RCNA"/>
    <property type="match status" value="1"/>
</dbReference>
<evidence type="ECO:0000256" key="3">
    <source>
        <dbReference type="ARBA" id="ARBA00022426"/>
    </source>
</evidence>
<comment type="function">
    <text evidence="1">Efflux system for nickel and cobalt.</text>
</comment>
<reference evidence="15 16" key="1">
    <citation type="submission" date="2020-08" db="EMBL/GenBank/DDBJ databases">
        <title>Genomic Encyclopedia of Type Strains, Phase IV (KMG-IV): sequencing the most valuable type-strain genomes for metagenomic binning, comparative biology and taxonomic classification.</title>
        <authorList>
            <person name="Goeker M."/>
        </authorList>
    </citation>
    <scope>NUCLEOTIDE SEQUENCE [LARGE SCALE GENOMIC DNA]</scope>
    <source>
        <strain evidence="15 16">DSM 12251</strain>
    </source>
</reference>
<keyword evidence="9" id="KW-0406">Ion transport</keyword>
<name>A0A7W7YJY4_9BACT</name>
<feature type="compositionally biased region" description="Basic and acidic residues" evidence="14">
    <location>
        <begin position="117"/>
        <end position="134"/>
    </location>
</feature>
<feature type="transmembrane region" description="Helical" evidence="13">
    <location>
        <begin position="91"/>
        <end position="108"/>
    </location>
</feature>
<dbReference type="PANTHER" id="PTHR40659:SF1">
    <property type="entry name" value="NICKEL_COBALT EFFLUX SYSTEM RCNA"/>
    <property type="match status" value="1"/>
</dbReference>
<evidence type="ECO:0000256" key="14">
    <source>
        <dbReference type="SAM" id="MobiDB-lite"/>
    </source>
</evidence>
<evidence type="ECO:0000256" key="2">
    <source>
        <dbReference type="ARBA" id="ARBA00004651"/>
    </source>
</evidence>
<dbReference type="Proteomes" id="UP000534294">
    <property type="component" value="Unassembled WGS sequence"/>
</dbReference>
<comment type="caution">
    <text evidence="15">The sequence shown here is derived from an EMBL/GenBank/DDBJ whole genome shotgun (WGS) entry which is preliminary data.</text>
</comment>
<organism evidence="15 16">
    <name type="scientific">Prosthecobacter dejongeii</name>
    <dbReference type="NCBI Taxonomy" id="48465"/>
    <lineage>
        <taxon>Bacteria</taxon>
        <taxon>Pseudomonadati</taxon>
        <taxon>Verrucomicrobiota</taxon>
        <taxon>Verrucomicrobiia</taxon>
        <taxon>Verrucomicrobiales</taxon>
        <taxon>Verrucomicrobiaceae</taxon>
        <taxon>Prosthecobacter</taxon>
    </lineage>
</organism>
<keyword evidence="5" id="KW-1003">Cell membrane</keyword>
<evidence type="ECO:0000256" key="6">
    <source>
        <dbReference type="ARBA" id="ARBA00022596"/>
    </source>
</evidence>
<feature type="region of interest" description="Disordered" evidence="14">
    <location>
        <begin position="117"/>
        <end position="154"/>
    </location>
</feature>
<keyword evidence="11 13" id="KW-0472">Membrane</keyword>
<evidence type="ECO:0000256" key="8">
    <source>
        <dbReference type="ARBA" id="ARBA00022989"/>
    </source>
</evidence>
<evidence type="ECO:0000256" key="4">
    <source>
        <dbReference type="ARBA" id="ARBA00022448"/>
    </source>
</evidence>
<evidence type="ECO:0000256" key="12">
    <source>
        <dbReference type="ARBA" id="ARBA00023285"/>
    </source>
</evidence>
<feature type="compositionally biased region" description="Polar residues" evidence="14">
    <location>
        <begin position="135"/>
        <end position="148"/>
    </location>
</feature>
<evidence type="ECO:0000256" key="5">
    <source>
        <dbReference type="ARBA" id="ARBA00022475"/>
    </source>
</evidence>
<keyword evidence="4 13" id="KW-0813">Transport</keyword>
<feature type="transmembrane region" description="Helical" evidence="13">
    <location>
        <begin position="411"/>
        <end position="429"/>
    </location>
</feature>
<gene>
    <name evidence="15" type="ORF">HNQ64_001805</name>
</gene>
<evidence type="ECO:0000256" key="10">
    <source>
        <dbReference type="ARBA" id="ARBA00023112"/>
    </source>
</evidence>
<dbReference type="GO" id="GO:0046583">
    <property type="term" value="F:monoatomic cation efflux transmembrane transporter activity"/>
    <property type="evidence" value="ECO:0007669"/>
    <property type="project" value="TreeGrafter"/>
</dbReference>
<evidence type="ECO:0000256" key="11">
    <source>
        <dbReference type="ARBA" id="ARBA00023136"/>
    </source>
</evidence>
<accession>A0A7W7YJY4</accession>
<dbReference type="InterPro" id="IPR011541">
    <property type="entry name" value="Ni/Co_transpt_high_affinity"/>
</dbReference>
<evidence type="ECO:0000256" key="1">
    <source>
        <dbReference type="ARBA" id="ARBA00002510"/>
    </source>
</evidence>
<keyword evidence="6" id="KW-0533">Nickel</keyword>
<feature type="transmembrane region" description="Helical" evidence="13">
    <location>
        <begin position="15"/>
        <end position="31"/>
    </location>
</feature>
<dbReference type="GO" id="GO:0015099">
    <property type="term" value="F:nickel cation transmembrane transporter activity"/>
    <property type="evidence" value="ECO:0007669"/>
    <property type="project" value="UniProtKB-UniRule"/>
</dbReference>
<dbReference type="RefSeq" id="WP_184207569.1">
    <property type="nucleotide sequence ID" value="NZ_JACHIF010000003.1"/>
</dbReference>
<keyword evidence="3" id="KW-0171">Cobalt transport</keyword>
<feature type="transmembrane region" description="Helical" evidence="13">
    <location>
        <begin position="51"/>
        <end position="79"/>
    </location>
</feature>
<sequence length="440" mass="48103">MTDITQLIQSGSAHVWFYIPVAILLGALHGLEPGHSKTMMAAFIIAIRGTVWQAALLGLSAAISHSLLIWVLAALALHYGGQWNADHTEPYFHIASALMIFGLAVWMFNRTRREVAEAQAHDHRDGHGHTHEQPAKTQSTEPNQWNAHSHSHPATPRLLAGEKLTPSGLILPASMNTSAVPSVSLKQGPHGGMLLDTGHGWLEVCIFENGVPPRFRIYPCKASGDIVPLPKGTQLGIETARIDGRSEKFTFDAKESFWEATSKLSEPHEFLAIISLGHSDHAHTYRLRFIEAEHAPVAVEEPEDDGVEYQDAHERAHAQDIAKRFANRTVTTPQIVLFGITGGLMPCPAAFTILVVCLQIKKVVLGFALVAAFSFGLALTMVVVGAIAAWSVQHAHRKIRGFSEWMRRAPYISCALLVLLAAFMAWQGWQGLHGHVGPGH</sequence>
<comment type="subcellular location">
    <subcellularLocation>
        <location evidence="2 13">Cell membrane</location>
        <topology evidence="2 13">Multi-pass membrane protein</topology>
    </subcellularLocation>
</comment>
<dbReference type="AlphaFoldDB" id="A0A7W7YJY4"/>
<evidence type="ECO:0000313" key="16">
    <source>
        <dbReference type="Proteomes" id="UP000534294"/>
    </source>
</evidence>
<protein>
    <recommendedName>
        <fullName evidence="13">Nickel/cobalt efflux system</fullName>
    </recommendedName>
</protein>
<feature type="transmembrane region" description="Helical" evidence="13">
    <location>
        <begin position="367"/>
        <end position="390"/>
    </location>
</feature>
<evidence type="ECO:0000256" key="7">
    <source>
        <dbReference type="ARBA" id="ARBA00022692"/>
    </source>
</evidence>
<comment type="similarity">
    <text evidence="13">Belongs to the NiCoT transporter (TC 2.A.52) family.</text>
</comment>
<keyword evidence="10" id="KW-0921">Nickel transport</keyword>
<keyword evidence="12" id="KW-0170">Cobalt</keyword>
<dbReference type="GO" id="GO:0005886">
    <property type="term" value="C:plasma membrane"/>
    <property type="evidence" value="ECO:0007669"/>
    <property type="project" value="UniProtKB-SubCell"/>
</dbReference>
<dbReference type="GO" id="GO:0006824">
    <property type="term" value="P:cobalt ion transport"/>
    <property type="evidence" value="ECO:0007669"/>
    <property type="project" value="UniProtKB-KW"/>
</dbReference>
<dbReference type="InterPro" id="IPR051224">
    <property type="entry name" value="NiCoT_RcnA"/>
</dbReference>
<evidence type="ECO:0000313" key="15">
    <source>
        <dbReference type="EMBL" id="MBB5037556.1"/>
    </source>
</evidence>
<evidence type="ECO:0000256" key="9">
    <source>
        <dbReference type="ARBA" id="ARBA00023065"/>
    </source>
</evidence>
<dbReference type="GO" id="GO:0032025">
    <property type="term" value="P:response to cobalt ion"/>
    <property type="evidence" value="ECO:0007669"/>
    <property type="project" value="TreeGrafter"/>
</dbReference>
<dbReference type="GO" id="GO:0010045">
    <property type="term" value="P:response to nickel cation"/>
    <property type="evidence" value="ECO:0007669"/>
    <property type="project" value="TreeGrafter"/>
</dbReference>
<dbReference type="Pfam" id="PF03824">
    <property type="entry name" value="NicO"/>
    <property type="match status" value="2"/>
</dbReference>
<feature type="transmembrane region" description="Helical" evidence="13">
    <location>
        <begin position="335"/>
        <end position="361"/>
    </location>
</feature>
<keyword evidence="8 13" id="KW-1133">Transmembrane helix</keyword>